<keyword evidence="2" id="KW-1003">Cell membrane</keyword>
<evidence type="ECO:0000256" key="5">
    <source>
        <dbReference type="ARBA" id="ARBA00023136"/>
    </source>
</evidence>
<feature type="transmembrane region" description="Helical" evidence="6">
    <location>
        <begin position="29"/>
        <end position="50"/>
    </location>
</feature>
<keyword evidence="3 6" id="KW-0812">Transmembrane</keyword>
<dbReference type="EMBL" id="JAVRRJ010000002">
    <property type="protein sequence ID" value="KAK5088883.1"/>
    <property type="molecule type" value="Genomic_DNA"/>
</dbReference>
<comment type="caution">
    <text evidence="8">The sequence shown here is derived from an EMBL/GenBank/DDBJ whole genome shotgun (WGS) entry which is preliminary data.</text>
</comment>
<comment type="subcellular location">
    <subcellularLocation>
        <location evidence="1">Cell membrane</location>
        <topology evidence="1">Multi-pass membrane protein</topology>
    </subcellularLocation>
</comment>
<dbReference type="Proteomes" id="UP001309876">
    <property type="component" value="Unassembled WGS sequence"/>
</dbReference>
<keyword evidence="4 6" id="KW-1133">Transmembrane helix</keyword>
<evidence type="ECO:0000313" key="9">
    <source>
        <dbReference type="Proteomes" id="UP001309876"/>
    </source>
</evidence>
<dbReference type="InterPro" id="IPR027379">
    <property type="entry name" value="CLS_N"/>
</dbReference>
<accession>A0AAN7T568</accession>
<gene>
    <name evidence="8" type="ORF">LTR05_003105</name>
</gene>
<dbReference type="GO" id="GO:0005886">
    <property type="term" value="C:plasma membrane"/>
    <property type="evidence" value="ECO:0007669"/>
    <property type="project" value="UniProtKB-SubCell"/>
</dbReference>
<organism evidence="8 9">
    <name type="scientific">Lithohypha guttulata</name>
    <dbReference type="NCBI Taxonomy" id="1690604"/>
    <lineage>
        <taxon>Eukaryota</taxon>
        <taxon>Fungi</taxon>
        <taxon>Dikarya</taxon>
        <taxon>Ascomycota</taxon>
        <taxon>Pezizomycotina</taxon>
        <taxon>Eurotiomycetes</taxon>
        <taxon>Chaetothyriomycetidae</taxon>
        <taxon>Chaetothyriales</taxon>
        <taxon>Trichomeriaceae</taxon>
        <taxon>Lithohypha</taxon>
    </lineage>
</organism>
<reference evidence="8 9" key="1">
    <citation type="submission" date="2023-08" db="EMBL/GenBank/DDBJ databases">
        <title>Black Yeasts Isolated from many extreme environments.</title>
        <authorList>
            <person name="Coleine C."/>
            <person name="Stajich J.E."/>
            <person name="Selbmann L."/>
        </authorList>
    </citation>
    <scope>NUCLEOTIDE SEQUENCE [LARGE SCALE GENOMIC DNA]</scope>
    <source>
        <strain evidence="8 9">CCFEE 5910</strain>
    </source>
</reference>
<evidence type="ECO:0000256" key="2">
    <source>
        <dbReference type="ARBA" id="ARBA00022475"/>
    </source>
</evidence>
<evidence type="ECO:0000256" key="4">
    <source>
        <dbReference type="ARBA" id="ARBA00022989"/>
    </source>
</evidence>
<evidence type="ECO:0000259" key="7">
    <source>
        <dbReference type="Pfam" id="PF13396"/>
    </source>
</evidence>
<keyword evidence="5 6" id="KW-0472">Membrane</keyword>
<dbReference type="AlphaFoldDB" id="A0AAN7T568"/>
<sequence>MLLQLALASMALAAPTMHVEKANAWQYGTGGGIVGFVVLILDLIVIIEVLQSTRPVSHKVGWSLLIFLFPIIGIILYWLFSNREQHKAAGGYEAIP</sequence>
<keyword evidence="9" id="KW-1185">Reference proteome</keyword>
<feature type="transmembrane region" description="Helical" evidence="6">
    <location>
        <begin position="62"/>
        <end position="80"/>
    </location>
</feature>
<protein>
    <recommendedName>
        <fullName evidence="7">Cardiolipin synthase N-terminal domain-containing protein</fullName>
    </recommendedName>
</protein>
<evidence type="ECO:0000313" key="8">
    <source>
        <dbReference type="EMBL" id="KAK5088883.1"/>
    </source>
</evidence>
<evidence type="ECO:0000256" key="1">
    <source>
        <dbReference type="ARBA" id="ARBA00004651"/>
    </source>
</evidence>
<evidence type="ECO:0000256" key="3">
    <source>
        <dbReference type="ARBA" id="ARBA00022692"/>
    </source>
</evidence>
<dbReference type="Pfam" id="PF13396">
    <property type="entry name" value="PLDc_N"/>
    <property type="match status" value="1"/>
</dbReference>
<proteinExistence type="predicted"/>
<name>A0AAN7T568_9EURO</name>
<feature type="domain" description="Cardiolipin synthase N-terminal" evidence="7">
    <location>
        <begin position="40"/>
        <end position="81"/>
    </location>
</feature>
<evidence type="ECO:0000256" key="6">
    <source>
        <dbReference type="SAM" id="Phobius"/>
    </source>
</evidence>